<dbReference type="InterPro" id="IPR002182">
    <property type="entry name" value="NB-ARC"/>
</dbReference>
<dbReference type="EMBL" id="PQIB02000001">
    <property type="protein sequence ID" value="RLN41023.1"/>
    <property type="molecule type" value="Genomic_DNA"/>
</dbReference>
<keyword evidence="4" id="KW-1185">Reference proteome</keyword>
<dbReference type="Gene3D" id="3.40.50.300">
    <property type="entry name" value="P-loop containing nucleotide triphosphate hydrolases"/>
    <property type="match status" value="1"/>
</dbReference>
<name>A0A3L6TL67_PANMI</name>
<dbReference type="PANTHER" id="PTHR33377:SF115">
    <property type="entry name" value="OS05G0533301 PROTEIN"/>
    <property type="match status" value="1"/>
</dbReference>
<feature type="domain" description="NB-ARC" evidence="2">
    <location>
        <begin position="85"/>
        <end position="241"/>
    </location>
</feature>
<dbReference type="STRING" id="4540.A0A3L6TL67"/>
<dbReference type="OrthoDB" id="691944at2759"/>
<feature type="region of interest" description="Disordered" evidence="1">
    <location>
        <begin position="328"/>
        <end position="352"/>
    </location>
</feature>
<proteinExistence type="predicted"/>
<dbReference type="Proteomes" id="UP000275267">
    <property type="component" value="Unassembled WGS sequence"/>
</dbReference>
<evidence type="ECO:0000256" key="1">
    <source>
        <dbReference type="SAM" id="MobiDB-lite"/>
    </source>
</evidence>
<dbReference type="GO" id="GO:0043531">
    <property type="term" value="F:ADP binding"/>
    <property type="evidence" value="ECO:0007669"/>
    <property type="project" value="InterPro"/>
</dbReference>
<dbReference type="SUPFAM" id="SSF52540">
    <property type="entry name" value="P-loop containing nucleoside triphosphate hydrolases"/>
    <property type="match status" value="1"/>
</dbReference>
<sequence>MDFALMEMLSNGVLGDLFAKYEKQETEAVQEELQRLRRLLLRSGTIAEEAERLRQPNALRDETFRGPYNAHLFVDKCMFAPHMEKERILEFLLQVEPPGAARLGVLPIVGPAHIGKSTLVEHVCYDERVRNHFSLILFYRQNSLMNETASSFRDKCVIKHQTDNKASGQRLLIVIELLEDADEDTWNRLYSSERSMGQGSRMILTSRSEKVVRFGTTDALRLKCLSAEAYWYFFKMTVFGSDDPGQHPKLTSLAMEMASLMQGSFLFANIGAVALRDHFDAQSWAVTRIRQYLQKNVSMFGEYTDNIKDKDHPRFTWSLIKQKPDRYLQKTREEESSVQKERRSTRLANKPKSALSMEQLMKKCGLLQDNEPLNAAKEEGFRTQFVESMKDDAVTIYRDIFGLQNMEGTEAVSTIAIHADA</sequence>
<organism evidence="3 4">
    <name type="scientific">Panicum miliaceum</name>
    <name type="common">Proso millet</name>
    <name type="synonym">Broomcorn millet</name>
    <dbReference type="NCBI Taxonomy" id="4540"/>
    <lineage>
        <taxon>Eukaryota</taxon>
        <taxon>Viridiplantae</taxon>
        <taxon>Streptophyta</taxon>
        <taxon>Embryophyta</taxon>
        <taxon>Tracheophyta</taxon>
        <taxon>Spermatophyta</taxon>
        <taxon>Magnoliopsida</taxon>
        <taxon>Liliopsida</taxon>
        <taxon>Poales</taxon>
        <taxon>Poaceae</taxon>
        <taxon>PACMAD clade</taxon>
        <taxon>Panicoideae</taxon>
        <taxon>Panicodae</taxon>
        <taxon>Paniceae</taxon>
        <taxon>Panicinae</taxon>
        <taxon>Panicum</taxon>
        <taxon>Panicum sect. Panicum</taxon>
    </lineage>
</organism>
<accession>A0A3L6TL67</accession>
<dbReference type="InterPro" id="IPR027417">
    <property type="entry name" value="P-loop_NTPase"/>
</dbReference>
<gene>
    <name evidence="3" type="ORF">C2845_PM01G07220</name>
</gene>
<evidence type="ECO:0000259" key="2">
    <source>
        <dbReference type="Pfam" id="PF00931"/>
    </source>
</evidence>
<dbReference type="PANTHER" id="PTHR33377">
    <property type="entry name" value="OS10G0134700 PROTEIN-RELATED"/>
    <property type="match status" value="1"/>
</dbReference>
<dbReference type="Pfam" id="PF00931">
    <property type="entry name" value="NB-ARC"/>
    <property type="match status" value="1"/>
</dbReference>
<feature type="compositionally biased region" description="Basic and acidic residues" evidence="1">
    <location>
        <begin position="328"/>
        <end position="344"/>
    </location>
</feature>
<comment type="caution">
    <text evidence="3">The sequence shown here is derived from an EMBL/GenBank/DDBJ whole genome shotgun (WGS) entry which is preliminary data.</text>
</comment>
<dbReference type="AlphaFoldDB" id="A0A3L6TL67"/>
<evidence type="ECO:0000313" key="4">
    <source>
        <dbReference type="Proteomes" id="UP000275267"/>
    </source>
</evidence>
<protein>
    <submittedName>
        <fullName evidence="3">Disease resistance protein RGA3</fullName>
    </submittedName>
</protein>
<evidence type="ECO:0000313" key="3">
    <source>
        <dbReference type="EMBL" id="RLN41023.1"/>
    </source>
</evidence>
<reference evidence="4" key="1">
    <citation type="journal article" date="2019" name="Nat. Commun.">
        <title>The genome of broomcorn millet.</title>
        <authorList>
            <person name="Zou C."/>
            <person name="Miki D."/>
            <person name="Li D."/>
            <person name="Tang Q."/>
            <person name="Xiao L."/>
            <person name="Rajput S."/>
            <person name="Deng P."/>
            <person name="Jia W."/>
            <person name="Huang R."/>
            <person name="Zhang M."/>
            <person name="Sun Y."/>
            <person name="Hu J."/>
            <person name="Fu X."/>
            <person name="Schnable P.S."/>
            <person name="Li F."/>
            <person name="Zhang H."/>
            <person name="Feng B."/>
            <person name="Zhu X."/>
            <person name="Liu R."/>
            <person name="Schnable J.C."/>
            <person name="Zhu J.-K."/>
            <person name="Zhang H."/>
        </authorList>
    </citation>
    <scope>NUCLEOTIDE SEQUENCE [LARGE SCALE GENOMIC DNA]</scope>
</reference>